<dbReference type="PROSITE" id="PS50109">
    <property type="entry name" value="HIS_KIN"/>
    <property type="match status" value="1"/>
</dbReference>
<dbReference type="SMART" id="SM00448">
    <property type="entry name" value="REC"/>
    <property type="match status" value="2"/>
</dbReference>
<keyword evidence="5" id="KW-0175">Coiled coil</keyword>
<dbReference type="InterPro" id="IPR004358">
    <property type="entry name" value="Sig_transdc_His_kin-like_C"/>
</dbReference>
<dbReference type="PROSITE" id="PS50110">
    <property type="entry name" value="RESPONSE_REGULATORY"/>
    <property type="match status" value="2"/>
</dbReference>
<evidence type="ECO:0000259" key="6">
    <source>
        <dbReference type="PROSITE" id="PS50109"/>
    </source>
</evidence>
<dbReference type="InterPro" id="IPR011006">
    <property type="entry name" value="CheY-like_superfamily"/>
</dbReference>
<dbReference type="Gene3D" id="6.10.250.690">
    <property type="match status" value="1"/>
</dbReference>
<evidence type="ECO:0000256" key="1">
    <source>
        <dbReference type="ARBA" id="ARBA00000085"/>
    </source>
</evidence>
<dbReference type="InterPro" id="IPR003661">
    <property type="entry name" value="HisK_dim/P_dom"/>
</dbReference>
<feature type="domain" description="Response regulatory" evidence="7">
    <location>
        <begin position="7"/>
        <end position="122"/>
    </location>
</feature>
<accession>A0ABU5EEI4</accession>
<dbReference type="SUPFAM" id="SSF52172">
    <property type="entry name" value="CheY-like"/>
    <property type="match status" value="2"/>
</dbReference>
<dbReference type="SMART" id="SM00388">
    <property type="entry name" value="HisKA"/>
    <property type="match status" value="1"/>
</dbReference>
<dbReference type="Proteomes" id="UP001279642">
    <property type="component" value="Unassembled WGS sequence"/>
</dbReference>
<reference evidence="8 9" key="1">
    <citation type="journal article" date="2016" name="Antonie Van Leeuwenhoek">
        <title>Dongia soli sp. nov., isolated from soil from Dokdo, Korea.</title>
        <authorList>
            <person name="Kim D.U."/>
            <person name="Lee H."/>
            <person name="Kim H."/>
            <person name="Kim S.G."/>
            <person name="Ka J.O."/>
        </authorList>
    </citation>
    <scope>NUCLEOTIDE SEQUENCE [LARGE SCALE GENOMIC DNA]</scope>
    <source>
        <strain evidence="8 9">D78</strain>
    </source>
</reference>
<keyword evidence="9" id="KW-1185">Reference proteome</keyword>
<comment type="catalytic activity">
    <reaction evidence="1">
        <text>ATP + protein L-histidine = ADP + protein N-phospho-L-histidine.</text>
        <dbReference type="EC" id="2.7.13.3"/>
    </reaction>
</comment>
<dbReference type="SUPFAM" id="SSF55874">
    <property type="entry name" value="ATPase domain of HSP90 chaperone/DNA topoisomerase II/histidine kinase"/>
    <property type="match status" value="1"/>
</dbReference>
<dbReference type="Pfam" id="PF00512">
    <property type="entry name" value="HisKA"/>
    <property type="match status" value="1"/>
</dbReference>
<dbReference type="RefSeq" id="WP_320509694.1">
    <property type="nucleotide sequence ID" value="NZ_JAXCLW010000005.1"/>
</dbReference>
<evidence type="ECO:0000259" key="7">
    <source>
        <dbReference type="PROSITE" id="PS50110"/>
    </source>
</evidence>
<evidence type="ECO:0000313" key="8">
    <source>
        <dbReference type="EMBL" id="MDY0884621.1"/>
    </source>
</evidence>
<name>A0ABU5EEI4_9PROT</name>
<evidence type="ECO:0000313" key="9">
    <source>
        <dbReference type="Proteomes" id="UP001279642"/>
    </source>
</evidence>
<dbReference type="EC" id="2.7.13.3" evidence="2"/>
<dbReference type="PANTHER" id="PTHR43065">
    <property type="entry name" value="SENSOR HISTIDINE KINASE"/>
    <property type="match status" value="1"/>
</dbReference>
<protein>
    <recommendedName>
        <fullName evidence="2">histidine kinase</fullName>
        <ecNumber evidence="2">2.7.13.3</ecNumber>
    </recommendedName>
</protein>
<dbReference type="Gene3D" id="3.30.565.10">
    <property type="entry name" value="Histidine kinase-like ATPase, C-terminal domain"/>
    <property type="match status" value="1"/>
</dbReference>
<proteinExistence type="predicted"/>
<dbReference type="Pfam" id="PF02518">
    <property type="entry name" value="HATPase_c"/>
    <property type="match status" value="1"/>
</dbReference>
<feature type="coiled-coil region" evidence="5">
    <location>
        <begin position="117"/>
        <end position="176"/>
    </location>
</feature>
<evidence type="ECO:0000256" key="2">
    <source>
        <dbReference type="ARBA" id="ARBA00012438"/>
    </source>
</evidence>
<dbReference type="PANTHER" id="PTHR43065:SF42">
    <property type="entry name" value="TWO-COMPONENT SENSOR PPRA"/>
    <property type="match status" value="1"/>
</dbReference>
<feature type="domain" description="Response regulatory" evidence="7">
    <location>
        <begin position="431"/>
        <end position="555"/>
    </location>
</feature>
<dbReference type="EMBL" id="JAXCLW010000005">
    <property type="protein sequence ID" value="MDY0884621.1"/>
    <property type="molecule type" value="Genomic_DNA"/>
</dbReference>
<sequence length="558" mass="61578">MNNSGVTILNVDDTEALRYAKSRILNRAGYAVREASTGHDALREVETSQPALVLLDVKLPDISGTEVCRLIKQRYPSVLILQTSATYVTGADRVAGLDSGADAYLIQPVEPEELVAAVRALLRLQAAEEALRQANEGLEQRVAERTRELEEANRRLRHEAEERARAEAALRQSQKMEALGQLTGGIAHDFNNLLGAISGSLQLMQRRIKSGRVDVERYIEAALFGTNRAAKLTSRLLAFSRQQPLNLRSVNVNDLARGMLDMLRRTMGEQIKVELDLQAEPAWTRCDENQLENALLNLAINARDAMPSGGHFRIETRNETLQNGLRDELVNLAPGNYVTLAVVDTGSGMTAEVKKRAMEPFFTTKPIGQGTGLGLSMIYGLMTQSGGALVLESEVNRGTSVKLYLKREEPASAMARHAPDGETEMPKIEATILVVEDEELLRSMMIEVLQEENYQTLAAHDGPSALEQLNGDAPIDLLVTDVGLPGINGRQLVERARTIKPDLKILFVTGYSRDLLRRQMAEPGEDESAHWIKGIEILRKPFELTDFSQTVRGILTGE</sequence>
<feature type="domain" description="Histidine kinase" evidence="6">
    <location>
        <begin position="185"/>
        <end position="409"/>
    </location>
</feature>
<organism evidence="8 9">
    <name type="scientific">Dongia soli</name>
    <dbReference type="NCBI Taxonomy" id="600628"/>
    <lineage>
        <taxon>Bacteria</taxon>
        <taxon>Pseudomonadati</taxon>
        <taxon>Pseudomonadota</taxon>
        <taxon>Alphaproteobacteria</taxon>
        <taxon>Rhodospirillales</taxon>
        <taxon>Dongiaceae</taxon>
        <taxon>Dongia</taxon>
    </lineage>
</organism>
<keyword evidence="3 4" id="KW-0597">Phosphoprotein</keyword>
<dbReference type="InterPro" id="IPR036097">
    <property type="entry name" value="HisK_dim/P_sf"/>
</dbReference>
<dbReference type="Pfam" id="PF00072">
    <property type="entry name" value="Response_reg"/>
    <property type="match status" value="2"/>
</dbReference>
<evidence type="ECO:0000256" key="4">
    <source>
        <dbReference type="PROSITE-ProRule" id="PRU00169"/>
    </source>
</evidence>
<dbReference type="SUPFAM" id="SSF47384">
    <property type="entry name" value="Homodimeric domain of signal transducing histidine kinase"/>
    <property type="match status" value="1"/>
</dbReference>
<feature type="modified residue" description="4-aspartylphosphate" evidence="4">
    <location>
        <position position="481"/>
    </location>
</feature>
<gene>
    <name evidence="8" type="ORF">SMD27_17390</name>
</gene>
<dbReference type="Gene3D" id="3.40.50.2300">
    <property type="match status" value="2"/>
</dbReference>
<dbReference type="InterPro" id="IPR001789">
    <property type="entry name" value="Sig_transdc_resp-reg_receiver"/>
</dbReference>
<dbReference type="Gene3D" id="1.10.287.130">
    <property type="match status" value="1"/>
</dbReference>
<dbReference type="InterPro" id="IPR003594">
    <property type="entry name" value="HATPase_dom"/>
</dbReference>
<evidence type="ECO:0000256" key="3">
    <source>
        <dbReference type="ARBA" id="ARBA00022553"/>
    </source>
</evidence>
<evidence type="ECO:0000256" key="5">
    <source>
        <dbReference type="SAM" id="Coils"/>
    </source>
</evidence>
<dbReference type="InterPro" id="IPR036890">
    <property type="entry name" value="HATPase_C_sf"/>
</dbReference>
<feature type="modified residue" description="4-aspartylphosphate" evidence="4">
    <location>
        <position position="56"/>
    </location>
</feature>
<dbReference type="PRINTS" id="PR00344">
    <property type="entry name" value="BCTRLSENSOR"/>
</dbReference>
<dbReference type="InterPro" id="IPR005467">
    <property type="entry name" value="His_kinase_dom"/>
</dbReference>
<comment type="caution">
    <text evidence="8">The sequence shown here is derived from an EMBL/GenBank/DDBJ whole genome shotgun (WGS) entry which is preliminary data.</text>
</comment>
<dbReference type="SMART" id="SM00387">
    <property type="entry name" value="HATPase_c"/>
    <property type="match status" value="1"/>
</dbReference>